<dbReference type="KEGG" id="thf:MA03_05415"/>
<dbReference type="InterPro" id="IPR036390">
    <property type="entry name" value="WH_DNA-bd_sf"/>
</dbReference>
<keyword evidence="3" id="KW-1185">Reference proteome</keyword>
<dbReference type="HOGENOM" id="CLU_1792230_0_0_2"/>
<dbReference type="EMBL" id="CP009961">
    <property type="protein sequence ID" value="AKG38819.1"/>
    <property type="molecule type" value="Genomic_DNA"/>
</dbReference>
<dbReference type="AlphaFoldDB" id="A0A0F7FJ15"/>
<sequence>MFSTYFTRKQLEVLAVATIDEIFHSAKYKIKFIYKFDITLFDAMAHEYKIEELAEVLQVLANPIRLKMLSLIAVKPRHAYELSKLLGLSYPLTHLHVSLLERTGFIKGEIVPGPRPKKVYSLTEFKIVVSPDLLKRMGEKLEAE</sequence>
<dbReference type="InterPro" id="IPR001845">
    <property type="entry name" value="HTH_ArsR_DNA-bd_dom"/>
</dbReference>
<dbReference type="Gene3D" id="1.10.10.10">
    <property type="entry name" value="Winged helix-like DNA-binding domain superfamily/Winged helix DNA-binding domain"/>
    <property type="match status" value="1"/>
</dbReference>
<reference evidence="2 3" key="1">
    <citation type="journal article" date="2015" name="Stand. Genomic Sci.">
        <title>Complete genome sequence of and proposal of Thermofilum uzonense sp. nov. a novel hyperthermophilic crenarchaeon and emended description of the genus Thermofilum.</title>
        <authorList>
            <person name="Toshchakov S.V."/>
            <person name="Korzhenkov A.A."/>
            <person name="Samarov N.I."/>
            <person name="Mazunin I.O."/>
            <person name="Mozhey O.I."/>
            <person name="Shmyr I.S."/>
            <person name="Derbikova K.S."/>
            <person name="Taranov E.A."/>
            <person name="Dominova I.N."/>
            <person name="Bonch-Osmolovskaya E.A."/>
            <person name="Patrushev M.V."/>
            <person name="Podosokorskaya O.A."/>
            <person name="Kublanov I.V."/>
        </authorList>
    </citation>
    <scope>NUCLEOTIDE SEQUENCE [LARGE SCALE GENOMIC DNA]</scope>
    <source>
        <strain evidence="2 3">1807-2</strain>
    </source>
</reference>
<evidence type="ECO:0000313" key="3">
    <source>
        <dbReference type="Proteomes" id="UP000067434"/>
    </source>
</evidence>
<dbReference type="InterPro" id="IPR036388">
    <property type="entry name" value="WH-like_DNA-bd_sf"/>
</dbReference>
<dbReference type="PATRIC" id="fig|1550241.5.peg.1139"/>
<accession>A0A0F7FJ15</accession>
<organism evidence="2 3">
    <name type="scientific">Infirmifilum uzonense</name>
    <dbReference type="NCBI Taxonomy" id="1550241"/>
    <lineage>
        <taxon>Archaea</taxon>
        <taxon>Thermoproteota</taxon>
        <taxon>Thermoprotei</taxon>
        <taxon>Thermofilales</taxon>
        <taxon>Thermofilaceae</taxon>
        <taxon>Infirmifilum</taxon>
    </lineage>
</organism>
<evidence type="ECO:0000259" key="1">
    <source>
        <dbReference type="SMART" id="SM00418"/>
    </source>
</evidence>
<dbReference type="SMART" id="SM00418">
    <property type="entry name" value="HTH_ARSR"/>
    <property type="match status" value="1"/>
</dbReference>
<dbReference type="Proteomes" id="UP000067434">
    <property type="component" value="Chromosome"/>
</dbReference>
<evidence type="ECO:0000313" key="2">
    <source>
        <dbReference type="EMBL" id="AKG38819.1"/>
    </source>
</evidence>
<dbReference type="CDD" id="cd00090">
    <property type="entry name" value="HTH_ARSR"/>
    <property type="match status" value="1"/>
</dbReference>
<dbReference type="InterPro" id="IPR011991">
    <property type="entry name" value="ArsR-like_HTH"/>
</dbReference>
<feature type="domain" description="HTH arsR-type" evidence="1">
    <location>
        <begin position="55"/>
        <end position="142"/>
    </location>
</feature>
<dbReference type="STRING" id="1550241.MA03_05415"/>
<gene>
    <name evidence="2" type="ORF">MA03_05415</name>
</gene>
<proteinExistence type="predicted"/>
<name>A0A0F7FJ15_9CREN</name>
<dbReference type="SUPFAM" id="SSF46785">
    <property type="entry name" value="Winged helix' DNA-binding domain"/>
    <property type="match status" value="1"/>
</dbReference>
<protein>
    <recommendedName>
        <fullName evidence="1">HTH arsR-type domain-containing protein</fullName>
    </recommendedName>
</protein>
<dbReference type="GO" id="GO:0003700">
    <property type="term" value="F:DNA-binding transcription factor activity"/>
    <property type="evidence" value="ECO:0007669"/>
    <property type="project" value="InterPro"/>
</dbReference>